<accession>A0ABM7TRQ9</accession>
<name>A0ABM7TRQ9_9BURK</name>
<protein>
    <recommendedName>
        <fullName evidence="4">Porin</fullName>
    </recommendedName>
</protein>
<organism evidence="2 3">
    <name type="scientific">Paraburkholderia terrae</name>
    <dbReference type="NCBI Taxonomy" id="311230"/>
    <lineage>
        <taxon>Bacteria</taxon>
        <taxon>Pseudomonadati</taxon>
        <taxon>Pseudomonadota</taxon>
        <taxon>Betaproteobacteria</taxon>
        <taxon>Burkholderiales</taxon>
        <taxon>Burkholderiaceae</taxon>
        <taxon>Paraburkholderia</taxon>
    </lineage>
</organism>
<evidence type="ECO:0000313" key="2">
    <source>
        <dbReference type="EMBL" id="BCZ81829.1"/>
    </source>
</evidence>
<gene>
    <name evidence="2" type="ORF">PTKU64_55040</name>
</gene>
<sequence>MCCASATIKLQSKNLGDPATSAPNPHGNSGDTDFSNVEVNFKYQQTPAVLAGAAFDYMKGCDVGSATGVNTCAKYYHGALVLIIFCQKGRTST</sequence>
<keyword evidence="3" id="KW-1185">Reference proteome</keyword>
<proteinExistence type="predicted"/>
<feature type="region of interest" description="Disordered" evidence="1">
    <location>
        <begin position="14"/>
        <end position="33"/>
    </location>
</feature>
<evidence type="ECO:0000313" key="3">
    <source>
        <dbReference type="Proteomes" id="UP001319874"/>
    </source>
</evidence>
<evidence type="ECO:0008006" key="4">
    <source>
        <dbReference type="Google" id="ProtNLM"/>
    </source>
</evidence>
<dbReference type="Proteomes" id="UP001319874">
    <property type="component" value="Chromosome 2"/>
</dbReference>
<evidence type="ECO:0000256" key="1">
    <source>
        <dbReference type="SAM" id="MobiDB-lite"/>
    </source>
</evidence>
<dbReference type="EMBL" id="AP024956">
    <property type="protein sequence ID" value="BCZ81829.1"/>
    <property type="molecule type" value="Genomic_DNA"/>
</dbReference>
<reference evidence="2 3" key="1">
    <citation type="journal article" date="2022" name="Front. Microbiol.">
        <title>Identification and characterization of a novel class of self-sufficient cytochrome P450 hydroxylase involved in cyclohexanecarboxylate degradation in Paraburkholderia terrae strain KU-64.</title>
        <authorList>
            <person name="Yamamoto T."/>
            <person name="Hasegawa Y."/>
            <person name="Iwaki H."/>
        </authorList>
    </citation>
    <scope>NUCLEOTIDE SEQUENCE [LARGE SCALE GENOMIC DNA]</scope>
    <source>
        <strain evidence="2 3">KU-64</strain>
    </source>
</reference>
<feature type="compositionally biased region" description="Polar residues" evidence="1">
    <location>
        <begin position="21"/>
        <end position="33"/>
    </location>
</feature>